<organism evidence="2 3">
    <name type="scientific">Hydrogenovibrio crunogenus</name>
    <dbReference type="NCBI Taxonomy" id="39765"/>
    <lineage>
        <taxon>Bacteria</taxon>
        <taxon>Pseudomonadati</taxon>
        <taxon>Pseudomonadota</taxon>
        <taxon>Gammaproteobacteria</taxon>
        <taxon>Thiotrichales</taxon>
        <taxon>Piscirickettsiaceae</taxon>
        <taxon>Hydrogenovibrio</taxon>
    </lineage>
</organism>
<keyword evidence="3" id="KW-1185">Reference proteome</keyword>
<evidence type="ECO:0000256" key="1">
    <source>
        <dbReference type="SAM" id="Phobius"/>
    </source>
</evidence>
<dbReference type="RefSeq" id="WP_189636876.1">
    <property type="nucleotide sequence ID" value="NZ_CP032096.1"/>
</dbReference>
<gene>
    <name evidence="2" type="ORF">GHNINEIG_01915</name>
</gene>
<keyword evidence="1" id="KW-1133">Transmembrane helix</keyword>
<dbReference type="AlphaFoldDB" id="A0A4P7P1C0"/>
<feature type="transmembrane region" description="Helical" evidence="1">
    <location>
        <begin position="12"/>
        <end position="32"/>
    </location>
</feature>
<evidence type="ECO:0000313" key="3">
    <source>
        <dbReference type="Proteomes" id="UP000296201"/>
    </source>
</evidence>
<dbReference type="EMBL" id="CP032096">
    <property type="protein sequence ID" value="QBZ83848.1"/>
    <property type="molecule type" value="Genomic_DNA"/>
</dbReference>
<keyword evidence="1" id="KW-0812">Transmembrane</keyword>
<evidence type="ECO:0000313" key="2">
    <source>
        <dbReference type="EMBL" id="QBZ83848.1"/>
    </source>
</evidence>
<name>A0A4P7P1C0_9GAMM</name>
<accession>A0A4P7P1C0</accession>
<sequence>MDKIDPTTSLVIGSIVVLLVGGYLVSFALWMLKVANKKEEQEKRLETCKESI</sequence>
<protein>
    <submittedName>
        <fullName evidence="2">Uncharacterized protein</fullName>
    </submittedName>
</protein>
<dbReference type="Proteomes" id="UP000296201">
    <property type="component" value="Chromosome"/>
</dbReference>
<proteinExistence type="predicted"/>
<keyword evidence="1" id="KW-0472">Membrane</keyword>
<reference evidence="2 3" key="1">
    <citation type="submission" date="2018-08" db="EMBL/GenBank/DDBJ databases">
        <title>Horizontal acquisition of hydrogen conversion ability and other habitat adaptations in Hydrogenovibrio crunogenus strains.</title>
        <authorList>
            <person name="Gonnella G."/>
            <person name="Adam N."/>
            <person name="Perner M."/>
        </authorList>
    </citation>
    <scope>NUCLEOTIDE SEQUENCE [LARGE SCALE GENOMIC DNA]</scope>
    <source>
        <strain evidence="2 3">SP-41</strain>
    </source>
</reference>